<dbReference type="InterPro" id="IPR000620">
    <property type="entry name" value="EamA_dom"/>
</dbReference>
<dbReference type="Proteomes" id="UP000230027">
    <property type="component" value="Unassembled WGS sequence"/>
</dbReference>
<evidence type="ECO:0000256" key="4">
    <source>
        <dbReference type="ARBA" id="ARBA00022989"/>
    </source>
</evidence>
<feature type="transmembrane region" description="Helical" evidence="6">
    <location>
        <begin position="39"/>
        <end position="58"/>
    </location>
</feature>
<comment type="similarity">
    <text evidence="2">Belongs to the EamA transporter family.</text>
</comment>
<evidence type="ECO:0000313" key="9">
    <source>
        <dbReference type="Proteomes" id="UP000230027"/>
    </source>
</evidence>
<evidence type="ECO:0000256" key="6">
    <source>
        <dbReference type="SAM" id="Phobius"/>
    </source>
</evidence>
<comment type="caution">
    <text evidence="8">The sequence shown here is derived from an EMBL/GenBank/DDBJ whole genome shotgun (WGS) entry which is preliminary data.</text>
</comment>
<feature type="domain" description="EamA" evidence="7">
    <location>
        <begin position="8"/>
        <end position="143"/>
    </location>
</feature>
<dbReference type="SUPFAM" id="SSF103481">
    <property type="entry name" value="Multidrug resistance efflux transporter EmrE"/>
    <property type="match status" value="2"/>
</dbReference>
<evidence type="ECO:0000259" key="7">
    <source>
        <dbReference type="Pfam" id="PF00892"/>
    </source>
</evidence>
<feature type="transmembrane region" description="Helical" evidence="6">
    <location>
        <begin position="277"/>
        <end position="298"/>
    </location>
</feature>
<dbReference type="AlphaFoldDB" id="A0A2M7U3P7"/>
<sequence length="300" mass="33371">MLNKSHLAAISLIIVALGYSLLSIASRLLALGFDDMTQVYMRIFFGLLIAMVILRKRISYKKFLNLKSKDIFWLMMMGVVGYTISVYFITLSVLNTKLVNFAVIYSTIPLVAYFYSYFLLKKKINGTLIGLLFITMYGILVMTSKSFIPSFGDFGIGEVYAVIAVLCAGFWSVGRKMLSKKLNNSEITVFVMIVATLVGFFISQLKGETIDIIAIRSNALLVFIGLLLGSSLNMIASFLENYAFEHIDAVLGNQILMLDSIFSLVVGYLFYNEVIGVTELIGSAIILTTVVISNKVFLEK</sequence>
<feature type="transmembrane region" description="Helical" evidence="6">
    <location>
        <begin position="70"/>
        <end position="89"/>
    </location>
</feature>
<proteinExistence type="inferred from homology"/>
<evidence type="ECO:0000256" key="5">
    <source>
        <dbReference type="ARBA" id="ARBA00023136"/>
    </source>
</evidence>
<feature type="transmembrane region" description="Helical" evidence="6">
    <location>
        <begin position="217"/>
        <end position="239"/>
    </location>
</feature>
<feature type="transmembrane region" description="Helical" evidence="6">
    <location>
        <begin position="186"/>
        <end position="205"/>
    </location>
</feature>
<feature type="transmembrane region" description="Helical" evidence="6">
    <location>
        <begin position="251"/>
        <end position="271"/>
    </location>
</feature>
<dbReference type="PANTHER" id="PTHR32322:SF2">
    <property type="entry name" value="EAMA DOMAIN-CONTAINING PROTEIN"/>
    <property type="match status" value="1"/>
</dbReference>
<reference evidence="9" key="1">
    <citation type="submission" date="2017-09" db="EMBL/GenBank/DDBJ databases">
        <title>Depth-based differentiation of microbial function through sediment-hosted aquifers and enrichment of novel symbionts in the deep terrestrial subsurface.</title>
        <authorList>
            <person name="Probst A.J."/>
            <person name="Ladd B."/>
            <person name="Jarett J.K."/>
            <person name="Geller-Mcgrath D.E."/>
            <person name="Sieber C.M.K."/>
            <person name="Emerson J.B."/>
            <person name="Anantharaman K."/>
            <person name="Thomas B.C."/>
            <person name="Malmstrom R."/>
            <person name="Stieglmeier M."/>
            <person name="Klingl A."/>
            <person name="Woyke T."/>
            <person name="Ryan C.M."/>
            <person name="Banfield J.F."/>
        </authorList>
    </citation>
    <scope>NUCLEOTIDE SEQUENCE [LARGE SCALE GENOMIC DNA]</scope>
</reference>
<feature type="transmembrane region" description="Helical" evidence="6">
    <location>
        <begin position="154"/>
        <end position="174"/>
    </location>
</feature>
<name>A0A2M7U3P7_9BACT</name>
<evidence type="ECO:0000256" key="3">
    <source>
        <dbReference type="ARBA" id="ARBA00022692"/>
    </source>
</evidence>
<dbReference type="PANTHER" id="PTHR32322">
    <property type="entry name" value="INNER MEMBRANE TRANSPORTER"/>
    <property type="match status" value="1"/>
</dbReference>
<keyword evidence="4 6" id="KW-1133">Transmembrane helix</keyword>
<protein>
    <recommendedName>
        <fullName evidence="7">EamA domain-containing protein</fullName>
    </recommendedName>
</protein>
<gene>
    <name evidence="8" type="ORF">COY14_03020</name>
</gene>
<accession>A0A2M7U3P7</accession>
<feature type="transmembrane region" description="Helical" evidence="6">
    <location>
        <begin position="127"/>
        <end position="148"/>
    </location>
</feature>
<evidence type="ECO:0000313" key="8">
    <source>
        <dbReference type="EMBL" id="PIZ65144.1"/>
    </source>
</evidence>
<feature type="transmembrane region" description="Helical" evidence="6">
    <location>
        <begin position="101"/>
        <end position="120"/>
    </location>
</feature>
<feature type="domain" description="EamA" evidence="7">
    <location>
        <begin position="156"/>
        <end position="293"/>
    </location>
</feature>
<organism evidence="8 9">
    <name type="scientific">Candidatus Roizmanbacteria bacterium CG_4_10_14_0_2_um_filter_36_9</name>
    <dbReference type="NCBI Taxonomy" id="1974823"/>
    <lineage>
        <taxon>Bacteria</taxon>
        <taxon>Candidatus Roizmaniibacteriota</taxon>
    </lineage>
</organism>
<evidence type="ECO:0000256" key="2">
    <source>
        <dbReference type="ARBA" id="ARBA00007362"/>
    </source>
</evidence>
<dbReference type="EMBL" id="PFOD01000059">
    <property type="protein sequence ID" value="PIZ65144.1"/>
    <property type="molecule type" value="Genomic_DNA"/>
</dbReference>
<dbReference type="Pfam" id="PF00892">
    <property type="entry name" value="EamA"/>
    <property type="match status" value="2"/>
</dbReference>
<keyword evidence="5 6" id="KW-0472">Membrane</keyword>
<keyword evidence="3 6" id="KW-0812">Transmembrane</keyword>
<evidence type="ECO:0000256" key="1">
    <source>
        <dbReference type="ARBA" id="ARBA00004141"/>
    </source>
</evidence>
<feature type="transmembrane region" description="Helical" evidence="6">
    <location>
        <begin position="7"/>
        <end position="33"/>
    </location>
</feature>
<dbReference type="InterPro" id="IPR037185">
    <property type="entry name" value="EmrE-like"/>
</dbReference>
<dbReference type="InterPro" id="IPR050638">
    <property type="entry name" value="AA-Vitamin_Transporters"/>
</dbReference>
<comment type="subcellular location">
    <subcellularLocation>
        <location evidence="1">Membrane</location>
        <topology evidence="1">Multi-pass membrane protein</topology>
    </subcellularLocation>
</comment>
<dbReference type="GO" id="GO:0016020">
    <property type="term" value="C:membrane"/>
    <property type="evidence" value="ECO:0007669"/>
    <property type="project" value="UniProtKB-SubCell"/>
</dbReference>